<dbReference type="AlphaFoldDB" id="A0A4C1Z8E4"/>
<keyword evidence="3" id="KW-1185">Reference proteome</keyword>
<sequence length="243" mass="27582">MKLFSSRAHGAARRKIGAKMAKRRRWRRDKAVRLITSDEKWIIYCKEVRKRSWSKGKQAPQTIAKPGLTRKELMPCIWWDWNESIPPQRPHSPFREMSYSYPRGRRRTGTTKWRLHEAYSPNENEMEAAAGRRAPKLRLMGLAIRPLWRPGNVVLMSFHLYRRKGALVTLGGRDANTDAAEANGIRGGEVYVHAYAGVERGGGGKICACTGVLSVTMISHLGDKREDEGLVRLSPLVVFVSMV</sequence>
<gene>
    <name evidence="2" type="ORF">EVAR_100615_1</name>
</gene>
<feature type="region of interest" description="Disordered" evidence="1">
    <location>
        <begin position="1"/>
        <end position="22"/>
    </location>
</feature>
<name>A0A4C1Z8E4_EUMVA</name>
<dbReference type="InterPro" id="IPR036397">
    <property type="entry name" value="RNaseH_sf"/>
</dbReference>
<accession>A0A4C1Z8E4</accession>
<dbReference type="Proteomes" id="UP000299102">
    <property type="component" value="Unassembled WGS sequence"/>
</dbReference>
<evidence type="ECO:0000256" key="1">
    <source>
        <dbReference type="SAM" id="MobiDB-lite"/>
    </source>
</evidence>
<organism evidence="2 3">
    <name type="scientific">Eumeta variegata</name>
    <name type="common">Bagworm moth</name>
    <name type="synonym">Eumeta japonica</name>
    <dbReference type="NCBI Taxonomy" id="151549"/>
    <lineage>
        <taxon>Eukaryota</taxon>
        <taxon>Metazoa</taxon>
        <taxon>Ecdysozoa</taxon>
        <taxon>Arthropoda</taxon>
        <taxon>Hexapoda</taxon>
        <taxon>Insecta</taxon>
        <taxon>Pterygota</taxon>
        <taxon>Neoptera</taxon>
        <taxon>Endopterygota</taxon>
        <taxon>Lepidoptera</taxon>
        <taxon>Glossata</taxon>
        <taxon>Ditrysia</taxon>
        <taxon>Tineoidea</taxon>
        <taxon>Psychidae</taxon>
        <taxon>Oiketicinae</taxon>
        <taxon>Eumeta</taxon>
    </lineage>
</organism>
<comment type="caution">
    <text evidence="2">The sequence shown here is derived from an EMBL/GenBank/DDBJ whole genome shotgun (WGS) entry which is preliminary data.</text>
</comment>
<dbReference type="GO" id="GO:0003676">
    <property type="term" value="F:nucleic acid binding"/>
    <property type="evidence" value="ECO:0007669"/>
    <property type="project" value="InterPro"/>
</dbReference>
<dbReference type="Gene3D" id="3.30.420.10">
    <property type="entry name" value="Ribonuclease H-like superfamily/Ribonuclease H"/>
    <property type="match status" value="1"/>
</dbReference>
<reference evidence="2 3" key="1">
    <citation type="journal article" date="2019" name="Commun. Biol.">
        <title>The bagworm genome reveals a unique fibroin gene that provides high tensile strength.</title>
        <authorList>
            <person name="Kono N."/>
            <person name="Nakamura H."/>
            <person name="Ohtoshi R."/>
            <person name="Tomita M."/>
            <person name="Numata K."/>
            <person name="Arakawa K."/>
        </authorList>
    </citation>
    <scope>NUCLEOTIDE SEQUENCE [LARGE SCALE GENOMIC DNA]</scope>
</reference>
<evidence type="ECO:0000313" key="3">
    <source>
        <dbReference type="Proteomes" id="UP000299102"/>
    </source>
</evidence>
<protein>
    <submittedName>
        <fullName evidence="2">Uncharacterized protein</fullName>
    </submittedName>
</protein>
<proteinExistence type="predicted"/>
<dbReference type="EMBL" id="BGZK01001702">
    <property type="protein sequence ID" value="GBP84856.1"/>
    <property type="molecule type" value="Genomic_DNA"/>
</dbReference>
<evidence type="ECO:0000313" key="2">
    <source>
        <dbReference type="EMBL" id="GBP84856.1"/>
    </source>
</evidence>
<dbReference type="OrthoDB" id="6433213at2759"/>
<feature type="compositionally biased region" description="Basic residues" evidence="1">
    <location>
        <begin position="10"/>
        <end position="22"/>
    </location>
</feature>